<gene>
    <name evidence="4" type="ORF">SLS59_005308</name>
</gene>
<comment type="similarity">
    <text evidence="3">Belongs to the ustYa family.</text>
</comment>
<accession>A0ABR3R9Q6</accession>
<dbReference type="InterPro" id="IPR021765">
    <property type="entry name" value="UstYa-like"/>
</dbReference>
<dbReference type="Proteomes" id="UP001521222">
    <property type="component" value="Unassembled WGS sequence"/>
</dbReference>
<keyword evidence="2" id="KW-0560">Oxidoreductase</keyword>
<sequence length="151" mass="17551">MDATKAEWMKLAPKGGGFVEMHDYEKYSLPPPMHFDEFEKLRGKDTYVLAAFHQMHCLFHMHMFIDRLAMQLRAGNTTVDEHELIHNDHCFDYLRNAVMCMADTTLEGQIEREGWDGEAGTDGTGAVHVCRSWDEVKGWAEKRRLYDVVHF</sequence>
<organism evidence="4 5">
    <name type="scientific">Nothophoma quercina</name>
    <dbReference type="NCBI Taxonomy" id="749835"/>
    <lineage>
        <taxon>Eukaryota</taxon>
        <taxon>Fungi</taxon>
        <taxon>Dikarya</taxon>
        <taxon>Ascomycota</taxon>
        <taxon>Pezizomycotina</taxon>
        <taxon>Dothideomycetes</taxon>
        <taxon>Pleosporomycetidae</taxon>
        <taxon>Pleosporales</taxon>
        <taxon>Pleosporineae</taxon>
        <taxon>Didymellaceae</taxon>
        <taxon>Nothophoma</taxon>
    </lineage>
</organism>
<dbReference type="PANTHER" id="PTHR33365:SF11">
    <property type="entry name" value="TAT PATHWAY SIGNAL SEQUENCE"/>
    <property type="match status" value="1"/>
</dbReference>
<comment type="pathway">
    <text evidence="1">Mycotoxin biosynthesis.</text>
</comment>
<evidence type="ECO:0000313" key="4">
    <source>
        <dbReference type="EMBL" id="KAL1601156.1"/>
    </source>
</evidence>
<dbReference type="Pfam" id="PF11807">
    <property type="entry name" value="UstYa"/>
    <property type="match status" value="1"/>
</dbReference>
<evidence type="ECO:0000256" key="1">
    <source>
        <dbReference type="ARBA" id="ARBA00004685"/>
    </source>
</evidence>
<name>A0ABR3R9Q6_9PLEO</name>
<evidence type="ECO:0000256" key="3">
    <source>
        <dbReference type="ARBA" id="ARBA00035112"/>
    </source>
</evidence>
<reference evidence="4 5" key="1">
    <citation type="submission" date="2024-02" db="EMBL/GenBank/DDBJ databases">
        <title>De novo assembly and annotation of 12 fungi associated with fruit tree decline syndrome in Ontario, Canada.</title>
        <authorList>
            <person name="Sulman M."/>
            <person name="Ellouze W."/>
            <person name="Ilyukhin E."/>
        </authorList>
    </citation>
    <scope>NUCLEOTIDE SEQUENCE [LARGE SCALE GENOMIC DNA]</scope>
    <source>
        <strain evidence="4 5">M97-236</strain>
    </source>
</reference>
<comment type="caution">
    <text evidence="4">The sequence shown here is derived from an EMBL/GenBank/DDBJ whole genome shotgun (WGS) entry which is preliminary data.</text>
</comment>
<proteinExistence type="inferred from homology"/>
<dbReference type="EMBL" id="JAKIXB020000016">
    <property type="protein sequence ID" value="KAL1601156.1"/>
    <property type="molecule type" value="Genomic_DNA"/>
</dbReference>
<evidence type="ECO:0008006" key="6">
    <source>
        <dbReference type="Google" id="ProtNLM"/>
    </source>
</evidence>
<protein>
    <recommendedName>
        <fullName evidence="6">Oxidase ustYa</fullName>
    </recommendedName>
</protein>
<evidence type="ECO:0000256" key="2">
    <source>
        <dbReference type="ARBA" id="ARBA00023002"/>
    </source>
</evidence>
<evidence type="ECO:0000313" key="5">
    <source>
        <dbReference type="Proteomes" id="UP001521222"/>
    </source>
</evidence>
<dbReference type="PANTHER" id="PTHR33365">
    <property type="entry name" value="YALI0B05434P"/>
    <property type="match status" value="1"/>
</dbReference>
<keyword evidence="5" id="KW-1185">Reference proteome</keyword>